<dbReference type="InterPro" id="IPR021950">
    <property type="entry name" value="Spt20"/>
</dbReference>
<gene>
    <name evidence="1" type="ORF">LTRI10_LOCUS18080</name>
</gene>
<accession>A0AAV2DS48</accession>
<dbReference type="GO" id="GO:0000124">
    <property type="term" value="C:SAGA complex"/>
    <property type="evidence" value="ECO:0007669"/>
    <property type="project" value="InterPro"/>
</dbReference>
<protein>
    <submittedName>
        <fullName evidence="1">Uncharacterized protein</fullName>
    </submittedName>
</protein>
<sequence length="90" mass="10424">MSLKNVVNDVPLISDNSWTYGDLMDIESRTVEAFQPILSVDPTTELDRLSVSPFHYRLNLNLSSLRKKSWRPTSNVTVFSTNRLHRRKFA</sequence>
<dbReference type="EMBL" id="OZ034816">
    <property type="protein sequence ID" value="CAL1376344.1"/>
    <property type="molecule type" value="Genomic_DNA"/>
</dbReference>
<dbReference type="AlphaFoldDB" id="A0AAV2DS48"/>
<dbReference type="PANTHER" id="PTHR13526">
    <property type="entry name" value="TRANSCRIPTION FACTOR SPT20 HOMOLOG"/>
    <property type="match status" value="1"/>
</dbReference>
<evidence type="ECO:0000313" key="2">
    <source>
        <dbReference type="Proteomes" id="UP001497516"/>
    </source>
</evidence>
<dbReference type="GO" id="GO:0003712">
    <property type="term" value="F:transcription coregulator activity"/>
    <property type="evidence" value="ECO:0007669"/>
    <property type="project" value="InterPro"/>
</dbReference>
<dbReference type="PANTHER" id="PTHR13526:SF8">
    <property type="entry name" value="TRANSCRIPTION FACTOR SPT20 HOMOLOG"/>
    <property type="match status" value="1"/>
</dbReference>
<keyword evidence="2" id="KW-1185">Reference proteome</keyword>
<dbReference type="Proteomes" id="UP001497516">
    <property type="component" value="Chromosome 3"/>
</dbReference>
<dbReference type="GO" id="GO:0006357">
    <property type="term" value="P:regulation of transcription by RNA polymerase II"/>
    <property type="evidence" value="ECO:0007669"/>
    <property type="project" value="TreeGrafter"/>
</dbReference>
<evidence type="ECO:0000313" key="1">
    <source>
        <dbReference type="EMBL" id="CAL1376344.1"/>
    </source>
</evidence>
<proteinExistence type="predicted"/>
<name>A0AAV2DS48_9ROSI</name>
<organism evidence="1 2">
    <name type="scientific">Linum trigynum</name>
    <dbReference type="NCBI Taxonomy" id="586398"/>
    <lineage>
        <taxon>Eukaryota</taxon>
        <taxon>Viridiplantae</taxon>
        <taxon>Streptophyta</taxon>
        <taxon>Embryophyta</taxon>
        <taxon>Tracheophyta</taxon>
        <taxon>Spermatophyta</taxon>
        <taxon>Magnoliopsida</taxon>
        <taxon>eudicotyledons</taxon>
        <taxon>Gunneridae</taxon>
        <taxon>Pentapetalae</taxon>
        <taxon>rosids</taxon>
        <taxon>fabids</taxon>
        <taxon>Malpighiales</taxon>
        <taxon>Linaceae</taxon>
        <taxon>Linum</taxon>
    </lineage>
</organism>
<reference evidence="1 2" key="1">
    <citation type="submission" date="2024-04" db="EMBL/GenBank/DDBJ databases">
        <authorList>
            <person name="Fracassetti M."/>
        </authorList>
    </citation>
    <scope>NUCLEOTIDE SEQUENCE [LARGE SCALE GENOMIC DNA]</scope>
</reference>